<reference evidence="7 8" key="1">
    <citation type="journal article" date="2016" name="Nat. Commun.">
        <title>Thousands of microbial genomes shed light on interconnected biogeochemical processes in an aquifer system.</title>
        <authorList>
            <person name="Anantharaman K."/>
            <person name="Brown C.T."/>
            <person name="Hug L.A."/>
            <person name="Sharon I."/>
            <person name="Castelle C.J."/>
            <person name="Probst A.J."/>
            <person name="Thomas B.C."/>
            <person name="Singh A."/>
            <person name="Wilkins M.J."/>
            <person name="Karaoz U."/>
            <person name="Brodie E.L."/>
            <person name="Williams K.H."/>
            <person name="Hubbard S.S."/>
            <person name="Banfield J.F."/>
        </authorList>
    </citation>
    <scope>NUCLEOTIDE SEQUENCE [LARGE SCALE GENOMIC DNA]</scope>
</reference>
<dbReference type="PANTHER" id="PTHR32432:SF4">
    <property type="entry name" value="CELL DIVISION PROTEIN FTSA"/>
    <property type="match status" value="1"/>
</dbReference>
<keyword evidence="3 5" id="KW-0472">Membrane</keyword>
<evidence type="ECO:0000259" key="6">
    <source>
        <dbReference type="SMART" id="SM00842"/>
    </source>
</evidence>
<dbReference type="GO" id="GO:0043093">
    <property type="term" value="P:FtsZ-dependent cytokinesis"/>
    <property type="evidence" value="ECO:0007669"/>
    <property type="project" value="UniProtKB-UniRule"/>
</dbReference>
<organism evidence="7 8">
    <name type="scientific">Candidatus Nomurabacteria bacterium RIFCSPLOWO2_01_FULL_41_12</name>
    <dbReference type="NCBI Taxonomy" id="1801774"/>
    <lineage>
        <taxon>Bacteria</taxon>
        <taxon>Candidatus Nomuraibacteriota</taxon>
    </lineage>
</organism>
<dbReference type="EMBL" id="MFUY01000017">
    <property type="protein sequence ID" value="OGI86006.1"/>
    <property type="molecule type" value="Genomic_DNA"/>
</dbReference>
<evidence type="ECO:0000256" key="5">
    <source>
        <dbReference type="HAMAP-Rule" id="MF_02033"/>
    </source>
</evidence>
<comment type="subcellular location">
    <subcellularLocation>
        <location evidence="5">Cell membrane</location>
        <topology evidence="5">Peripheral membrane protein</topology>
        <orientation evidence="5">Cytoplasmic side</orientation>
    </subcellularLocation>
    <text evidence="5">Localizes to the Z ring in an FtsZ-dependent manner. Targeted to the membrane through a conserved C-terminal amphipathic helix.</text>
</comment>
<evidence type="ECO:0000256" key="1">
    <source>
        <dbReference type="ARBA" id="ARBA00022475"/>
    </source>
</evidence>
<comment type="subunit">
    <text evidence="5">Self-interacts. Interacts with FtsZ.</text>
</comment>
<name>A0A1F6WVU5_9BACT</name>
<dbReference type="HAMAP" id="MF_02033">
    <property type="entry name" value="FtsA"/>
    <property type="match status" value="1"/>
</dbReference>
<evidence type="ECO:0000313" key="8">
    <source>
        <dbReference type="Proteomes" id="UP000176187"/>
    </source>
</evidence>
<dbReference type="InterPro" id="IPR003494">
    <property type="entry name" value="SHS2_FtsA"/>
</dbReference>
<dbReference type="InterPro" id="IPR020823">
    <property type="entry name" value="Cell_div_FtsA"/>
</dbReference>
<dbReference type="SMART" id="SM00842">
    <property type="entry name" value="FtsA"/>
    <property type="match status" value="1"/>
</dbReference>
<dbReference type="SUPFAM" id="SSF53067">
    <property type="entry name" value="Actin-like ATPase domain"/>
    <property type="match status" value="2"/>
</dbReference>
<dbReference type="GO" id="GO:0009898">
    <property type="term" value="C:cytoplasmic side of plasma membrane"/>
    <property type="evidence" value="ECO:0007669"/>
    <property type="project" value="UniProtKB-UniRule"/>
</dbReference>
<accession>A0A1F6WVU5</accession>
<dbReference type="Pfam" id="PF02491">
    <property type="entry name" value="SHS2_FTSA"/>
    <property type="match status" value="1"/>
</dbReference>
<dbReference type="Proteomes" id="UP000176187">
    <property type="component" value="Unassembled WGS sequence"/>
</dbReference>
<feature type="domain" description="SHS2" evidence="6">
    <location>
        <begin position="6"/>
        <end position="195"/>
    </location>
</feature>
<comment type="function">
    <text evidence="5">Cell division protein that is involved in the assembly of the Z ring. May serve as a membrane anchor for the Z ring.</text>
</comment>
<keyword evidence="2 5" id="KW-0132">Cell division</keyword>
<proteinExistence type="inferred from homology"/>
<evidence type="ECO:0000313" key="7">
    <source>
        <dbReference type="EMBL" id="OGI86006.1"/>
    </source>
</evidence>
<keyword evidence="4 5" id="KW-0131">Cell cycle</keyword>
<comment type="similarity">
    <text evidence="5">Belongs to the FtsA/MreB family.</text>
</comment>
<protein>
    <recommendedName>
        <fullName evidence="5">Cell division protein FtsA</fullName>
    </recommendedName>
</protein>
<dbReference type="PIRSF" id="PIRSF003101">
    <property type="entry name" value="FtsA"/>
    <property type="match status" value="1"/>
</dbReference>
<comment type="caution">
    <text evidence="7">The sequence shown here is derived from an EMBL/GenBank/DDBJ whole genome shotgun (WGS) entry which is preliminary data.</text>
</comment>
<evidence type="ECO:0000256" key="4">
    <source>
        <dbReference type="ARBA" id="ARBA00023306"/>
    </source>
</evidence>
<dbReference type="PANTHER" id="PTHR32432">
    <property type="entry name" value="CELL DIVISION PROTEIN FTSA-RELATED"/>
    <property type="match status" value="1"/>
</dbReference>
<evidence type="ECO:0000256" key="3">
    <source>
        <dbReference type="ARBA" id="ARBA00023136"/>
    </source>
</evidence>
<dbReference type="InterPro" id="IPR043129">
    <property type="entry name" value="ATPase_NBD"/>
</dbReference>
<dbReference type="STRING" id="1801774.A3A05_02760"/>
<dbReference type="AlphaFoldDB" id="A0A1F6WVU5"/>
<dbReference type="Gene3D" id="3.30.420.40">
    <property type="match status" value="3"/>
</dbReference>
<sequence length="387" mass="41313">MIRNISVGIDVGSATTRVVVGEFLKGEKNPKIIGTGESETRGLRHGYVVDSAMAAVAVKNAVKMAQNSSGIIIKRSFVSVGGTSLRGEWSSGSAIISKADGEVTVLDINKALADCEENLNLNNKKIIQVFPISFRLDGKEVLGRLEGMRGTKLEAKALILTYSMQHLEDLIATVAEAGVETIDVIASPIAIGQIALSEKQKIVGVALVDIGSETVSLTVFENGLPLSIRSFSIGGADVTNDIALGFKIPLEKAEGLKRGDIEQDFSKKKLDEIIEARLTDIFELIDNHLKKIKRAELLPAGIVFVGGGANISGLPEISKSTLKLPASLGTTEILGNTKTKLRDSSWFTALGLIISARDNHGYSEGSLASLFKDFKNTVKIGIKQLMP</sequence>
<gene>
    <name evidence="5" type="primary">ftsA</name>
    <name evidence="7" type="ORF">A3A05_02760</name>
</gene>
<keyword evidence="1 5" id="KW-1003">Cell membrane</keyword>
<dbReference type="InterPro" id="IPR050696">
    <property type="entry name" value="FtsA/MreB"/>
</dbReference>
<dbReference type="Pfam" id="PF14450">
    <property type="entry name" value="FtsA"/>
    <property type="match status" value="1"/>
</dbReference>
<evidence type="ECO:0000256" key="2">
    <source>
        <dbReference type="ARBA" id="ARBA00022618"/>
    </source>
</evidence>
<dbReference type="GO" id="GO:0032153">
    <property type="term" value="C:cell division site"/>
    <property type="evidence" value="ECO:0007669"/>
    <property type="project" value="UniProtKB-UniRule"/>
</dbReference>